<dbReference type="GO" id="GO:0042256">
    <property type="term" value="P:cytosolic ribosome assembly"/>
    <property type="evidence" value="ECO:0007669"/>
    <property type="project" value="UniProtKB-UniRule"/>
</dbReference>
<keyword evidence="4" id="KW-1185">Reference proteome</keyword>
<dbReference type="InterPro" id="IPR004394">
    <property type="entry name" value="Iojap/RsfS/C7orf30"/>
</dbReference>
<dbReference type="Gene3D" id="3.30.460.10">
    <property type="entry name" value="Beta Polymerase, domain 2"/>
    <property type="match status" value="1"/>
</dbReference>
<dbReference type="GO" id="GO:0017148">
    <property type="term" value="P:negative regulation of translation"/>
    <property type="evidence" value="ECO:0007669"/>
    <property type="project" value="UniProtKB-UniRule"/>
</dbReference>
<dbReference type="InterPro" id="IPR043519">
    <property type="entry name" value="NT_sf"/>
</dbReference>
<reference evidence="3 4" key="1">
    <citation type="journal article" date="2013" name="Genome Announc.">
        <title>Draft Genome Sequence of Catellicoccus marimammalium, a Novel Species Commonly Found in Gull Feces.</title>
        <authorList>
            <person name="Weigand M.R."/>
            <person name="Ryu H."/>
            <person name="Bozcek L."/>
            <person name="Konstantinidis K.T."/>
            <person name="Santo Domingo J.W."/>
        </authorList>
    </citation>
    <scope>NUCLEOTIDE SEQUENCE [LARGE SCALE GENOMIC DNA]</scope>
    <source>
        <strain evidence="3 4">M35/04/3</strain>
    </source>
</reference>
<dbReference type="RefSeq" id="WP_009490114.1">
    <property type="nucleotide sequence ID" value="NZ_AMYT01000017.1"/>
</dbReference>
<comment type="caution">
    <text evidence="3">The sequence shown here is derived from an EMBL/GenBank/DDBJ whole genome shotgun (WGS) entry which is preliminary data.</text>
</comment>
<dbReference type="EMBL" id="AMYT01000017">
    <property type="protein sequence ID" value="EKU27392.1"/>
    <property type="molecule type" value="Genomic_DNA"/>
</dbReference>
<sequence length="119" mass="13494">MTKSLELLEVAVKAADLKRAENIMAVDVQNISLLADYYMICEGSNVRQIEAIANEVIEKVEEAGGQLKQVEGMEKAEWILLDFGDLIVHVLNEDTRSFYQLEKLWIDATPVDVRPWVSE</sequence>
<dbReference type="GO" id="GO:0005737">
    <property type="term" value="C:cytoplasm"/>
    <property type="evidence" value="ECO:0007669"/>
    <property type="project" value="UniProtKB-SubCell"/>
</dbReference>
<dbReference type="AlphaFoldDB" id="K8ZBG2"/>
<dbReference type="PANTHER" id="PTHR21043:SF0">
    <property type="entry name" value="MITOCHONDRIAL ASSEMBLY OF RIBOSOMAL LARGE SUBUNIT PROTEIN 1"/>
    <property type="match status" value="1"/>
</dbReference>
<dbReference type="GO" id="GO:0043023">
    <property type="term" value="F:ribosomal large subunit binding"/>
    <property type="evidence" value="ECO:0007669"/>
    <property type="project" value="TreeGrafter"/>
</dbReference>
<dbReference type="eggNOG" id="COG0799">
    <property type="taxonomic scope" value="Bacteria"/>
</dbReference>
<dbReference type="Proteomes" id="UP000016057">
    <property type="component" value="Unassembled WGS sequence"/>
</dbReference>
<gene>
    <name evidence="2" type="primary">rsfS</name>
    <name evidence="3" type="ORF">C683_0723</name>
</gene>
<evidence type="ECO:0000256" key="1">
    <source>
        <dbReference type="ARBA" id="ARBA00010574"/>
    </source>
</evidence>
<name>K8ZBG2_9ENTE</name>
<evidence type="ECO:0000313" key="3">
    <source>
        <dbReference type="EMBL" id="EKU27392.1"/>
    </source>
</evidence>
<dbReference type="OrthoDB" id="9793681at2"/>
<dbReference type="STRING" id="1234409.C683_0723"/>
<dbReference type="SUPFAM" id="SSF81301">
    <property type="entry name" value="Nucleotidyltransferase"/>
    <property type="match status" value="1"/>
</dbReference>
<comment type="similarity">
    <text evidence="1 2">Belongs to the Iojap/RsfS family.</text>
</comment>
<evidence type="ECO:0000313" key="4">
    <source>
        <dbReference type="Proteomes" id="UP000016057"/>
    </source>
</evidence>
<dbReference type="PATRIC" id="fig|1234409.3.peg.674"/>
<evidence type="ECO:0000256" key="2">
    <source>
        <dbReference type="HAMAP-Rule" id="MF_01477"/>
    </source>
</evidence>
<dbReference type="Pfam" id="PF02410">
    <property type="entry name" value="RsfS"/>
    <property type="match status" value="1"/>
</dbReference>
<proteinExistence type="inferred from homology"/>
<dbReference type="NCBIfam" id="TIGR00090">
    <property type="entry name" value="rsfS_iojap_ybeB"/>
    <property type="match status" value="1"/>
</dbReference>
<organism evidence="3 4">
    <name type="scientific">Catellicoccus marimammalium M35/04/3</name>
    <dbReference type="NCBI Taxonomy" id="1234409"/>
    <lineage>
        <taxon>Bacteria</taxon>
        <taxon>Bacillati</taxon>
        <taxon>Bacillota</taxon>
        <taxon>Bacilli</taxon>
        <taxon>Lactobacillales</taxon>
        <taxon>Enterococcaceae</taxon>
        <taxon>Catellicoccus</taxon>
    </lineage>
</organism>
<comment type="subunit">
    <text evidence="2">Interacts with ribosomal protein uL14 (rplN).</text>
</comment>
<keyword evidence="2" id="KW-0810">Translation regulation</keyword>
<dbReference type="GO" id="GO:0090071">
    <property type="term" value="P:negative regulation of ribosome biogenesis"/>
    <property type="evidence" value="ECO:0007669"/>
    <property type="project" value="UniProtKB-UniRule"/>
</dbReference>
<dbReference type="HAMAP" id="MF_01477">
    <property type="entry name" value="Iojap_RsfS"/>
    <property type="match status" value="1"/>
</dbReference>
<comment type="subcellular location">
    <subcellularLocation>
        <location evidence="2">Cytoplasm</location>
    </subcellularLocation>
</comment>
<keyword evidence="2" id="KW-0678">Repressor</keyword>
<keyword evidence="2" id="KW-0963">Cytoplasm</keyword>
<protein>
    <recommendedName>
        <fullName evidence="2">Ribosomal silencing factor RsfS</fullName>
    </recommendedName>
</protein>
<dbReference type="PANTHER" id="PTHR21043">
    <property type="entry name" value="IOJAP SUPERFAMILY ORTHOLOG"/>
    <property type="match status" value="1"/>
</dbReference>
<comment type="function">
    <text evidence="2">Functions as a ribosomal silencing factor. Interacts with ribosomal protein uL14 (rplN), blocking formation of intersubunit bridge B8. Prevents association of the 30S and 50S ribosomal subunits and the formation of functional ribosomes, thus repressing translation.</text>
</comment>
<accession>K8ZBG2</accession>